<protein>
    <recommendedName>
        <fullName evidence="4">DUF3718 domain-containing protein</fullName>
    </recommendedName>
</protein>
<evidence type="ECO:0000256" key="1">
    <source>
        <dbReference type="SAM" id="SignalP"/>
    </source>
</evidence>
<dbReference type="STRING" id="1159017.SAMN02927930_00723"/>
<evidence type="ECO:0000313" key="3">
    <source>
        <dbReference type="Proteomes" id="UP000199626"/>
    </source>
</evidence>
<evidence type="ECO:0000313" key="2">
    <source>
        <dbReference type="EMBL" id="SDB18707.1"/>
    </source>
</evidence>
<accession>A0A1G6BDK2</accession>
<name>A0A1G6BDK2_9GAMM</name>
<dbReference type="Proteomes" id="UP000199626">
    <property type="component" value="Unassembled WGS sequence"/>
</dbReference>
<feature type="chain" id="PRO_5011506072" description="DUF3718 domain-containing protein" evidence="1">
    <location>
        <begin position="26"/>
        <end position="132"/>
    </location>
</feature>
<sequence length="132" mass="15152">MTSRKLVQQGLIGALGFVLYAGAQAAVAQTYITSIGDELALLFCSQVRYNNTSQFRNTLREYRLRIRDIYPRVRCNGETMIQFAQRHQAVDMGLFLAASVPLRELEASDDRTWSEKLPEHNVIRQAIEQRFE</sequence>
<dbReference type="AlphaFoldDB" id="A0A1G6BDK2"/>
<dbReference type="OrthoDB" id="6197363at2"/>
<gene>
    <name evidence="2" type="ORF">SAMN02927930_00723</name>
</gene>
<dbReference type="EMBL" id="FMXN01000003">
    <property type="protein sequence ID" value="SDB18707.1"/>
    <property type="molecule type" value="Genomic_DNA"/>
</dbReference>
<evidence type="ECO:0008006" key="4">
    <source>
        <dbReference type="Google" id="ProtNLM"/>
    </source>
</evidence>
<keyword evidence="3" id="KW-1185">Reference proteome</keyword>
<dbReference type="InterPro" id="IPR022193">
    <property type="entry name" value="DUF3718"/>
</dbReference>
<dbReference type="Pfam" id="PF12514">
    <property type="entry name" value="DUF3718"/>
    <property type="match status" value="1"/>
</dbReference>
<organism evidence="2 3">
    <name type="scientific">Pseudidiomarina indica</name>
    <dbReference type="NCBI Taxonomy" id="1159017"/>
    <lineage>
        <taxon>Bacteria</taxon>
        <taxon>Pseudomonadati</taxon>
        <taxon>Pseudomonadota</taxon>
        <taxon>Gammaproteobacteria</taxon>
        <taxon>Alteromonadales</taxon>
        <taxon>Idiomarinaceae</taxon>
        <taxon>Pseudidiomarina</taxon>
    </lineage>
</organism>
<feature type="signal peptide" evidence="1">
    <location>
        <begin position="1"/>
        <end position="25"/>
    </location>
</feature>
<keyword evidence="1" id="KW-0732">Signal</keyword>
<dbReference type="RefSeq" id="WP_092591846.1">
    <property type="nucleotide sequence ID" value="NZ_FMXN01000003.1"/>
</dbReference>
<proteinExistence type="predicted"/>
<reference evidence="3" key="1">
    <citation type="submission" date="2016-10" db="EMBL/GenBank/DDBJ databases">
        <authorList>
            <person name="Varghese N."/>
            <person name="Submissions S."/>
        </authorList>
    </citation>
    <scope>NUCLEOTIDE SEQUENCE [LARGE SCALE GENOMIC DNA]</scope>
    <source>
        <strain evidence="3">CGMCC 1.10824</strain>
    </source>
</reference>